<dbReference type="NCBIfam" id="TIGR03638">
    <property type="entry name" value="cas1_ECOLI"/>
    <property type="match status" value="1"/>
</dbReference>
<evidence type="ECO:0000313" key="9">
    <source>
        <dbReference type="EMBL" id="BBF23745.1"/>
    </source>
</evidence>
<feature type="binding site" evidence="8">
    <location>
        <position position="232"/>
    </location>
    <ligand>
        <name>Mn(2+)</name>
        <dbReference type="ChEBI" id="CHEBI:29035"/>
    </ligand>
</feature>
<dbReference type="InterPro" id="IPR042211">
    <property type="entry name" value="CRISPR-assoc_Cas1_N"/>
</dbReference>
<keyword evidence="8" id="KW-0464">Manganese</keyword>
<gene>
    <name evidence="9" type="primary">cas1-2</name>
    <name evidence="8" type="synonym">cas1</name>
    <name evidence="9" type="ORF">SUTMEG_16360</name>
</gene>
<comment type="similarity">
    <text evidence="8">Belongs to the CRISPR-associated endonuclease Cas1 family.</text>
</comment>
<organism evidence="9 10">
    <name type="scientific">Sutterella megalosphaeroides</name>
    <dbReference type="NCBI Taxonomy" id="2494234"/>
    <lineage>
        <taxon>Bacteria</taxon>
        <taxon>Pseudomonadati</taxon>
        <taxon>Pseudomonadota</taxon>
        <taxon>Betaproteobacteria</taxon>
        <taxon>Burkholderiales</taxon>
        <taxon>Sutterellaceae</taxon>
        <taxon>Sutterella</taxon>
    </lineage>
</organism>
<proteinExistence type="inferred from homology"/>
<accession>A0A2Z6IB27</accession>
<evidence type="ECO:0000256" key="3">
    <source>
        <dbReference type="ARBA" id="ARBA00022759"/>
    </source>
</evidence>
<dbReference type="Gene3D" id="1.20.120.920">
    <property type="entry name" value="CRISPR-associated endonuclease Cas1, C-terminal domain"/>
    <property type="match status" value="1"/>
</dbReference>
<dbReference type="NCBIfam" id="TIGR00287">
    <property type="entry name" value="cas1"/>
    <property type="match status" value="1"/>
</dbReference>
<evidence type="ECO:0000256" key="6">
    <source>
        <dbReference type="ARBA" id="ARBA00023118"/>
    </source>
</evidence>
<dbReference type="GO" id="GO:0043571">
    <property type="term" value="P:maintenance of CRISPR repeat elements"/>
    <property type="evidence" value="ECO:0007669"/>
    <property type="project" value="UniProtKB-UniRule"/>
</dbReference>
<keyword evidence="2 8" id="KW-0479">Metal-binding</keyword>
<evidence type="ECO:0000313" key="10">
    <source>
        <dbReference type="Proteomes" id="UP000271003"/>
    </source>
</evidence>
<dbReference type="GO" id="GO:0051607">
    <property type="term" value="P:defense response to virus"/>
    <property type="evidence" value="ECO:0007669"/>
    <property type="project" value="UniProtKB-UniRule"/>
</dbReference>
<dbReference type="Proteomes" id="UP000271003">
    <property type="component" value="Chromosome"/>
</dbReference>
<evidence type="ECO:0000256" key="4">
    <source>
        <dbReference type="ARBA" id="ARBA00022801"/>
    </source>
</evidence>
<dbReference type="Pfam" id="PF01867">
    <property type="entry name" value="Cas_Cas1"/>
    <property type="match status" value="1"/>
</dbReference>
<dbReference type="PANTHER" id="PTHR34353">
    <property type="entry name" value="CRISPR-ASSOCIATED ENDONUCLEASE CAS1 1"/>
    <property type="match status" value="1"/>
</dbReference>
<keyword evidence="5 8" id="KW-0460">Magnesium</keyword>
<dbReference type="KEGG" id="sutt:SUTMEG_16360"/>
<sequence>MLGGFMARKIFLKLTRDLYPQVKDRYPYVYLEHGRLEVDDSSVKWIDSECHVVRIPIGLVAAILLGPGTTITHEAVKILSSAGCTVCWIGAEGLAFYASGVSPTSDSRNLLRQITMSCDPDSRLLVARRMFSQRFPGLDLGDKSIPEMMGMEGIRVRKMYSEMAQRYGVDWSGRAYIPGRPKDSDLVNSILTFSNGLLYGVATTVIVAMGYSPRVGFVHSGSPMPFVYDMADLYKKFLTIDLSFSMASRMDKSGFDRKSVIDEFCSRALEMNLLEVMANDIVEILREPKC</sequence>
<dbReference type="GO" id="GO:0004520">
    <property type="term" value="F:DNA endonuclease activity"/>
    <property type="evidence" value="ECO:0007669"/>
    <property type="project" value="InterPro"/>
</dbReference>
<feature type="binding site" evidence="8">
    <location>
        <position position="152"/>
    </location>
    <ligand>
        <name>Mn(2+)</name>
        <dbReference type="ChEBI" id="CHEBI:29035"/>
    </ligand>
</feature>
<evidence type="ECO:0000256" key="2">
    <source>
        <dbReference type="ARBA" id="ARBA00022723"/>
    </source>
</evidence>
<dbReference type="EC" id="3.1.-.-" evidence="8"/>
<dbReference type="Gene3D" id="3.100.10.20">
    <property type="entry name" value="CRISPR-associated endonuclease Cas1, N-terminal domain"/>
    <property type="match status" value="1"/>
</dbReference>
<keyword evidence="10" id="KW-1185">Reference proteome</keyword>
<dbReference type="GO" id="GO:0003677">
    <property type="term" value="F:DNA binding"/>
    <property type="evidence" value="ECO:0007669"/>
    <property type="project" value="UniProtKB-KW"/>
</dbReference>
<evidence type="ECO:0000256" key="7">
    <source>
        <dbReference type="ARBA" id="ARBA00023125"/>
    </source>
</evidence>
<evidence type="ECO:0000256" key="8">
    <source>
        <dbReference type="HAMAP-Rule" id="MF_01470"/>
    </source>
</evidence>
<comment type="function">
    <text evidence="8">CRISPR (clustered regularly interspaced short palindromic repeat), is an adaptive immune system that provides protection against mobile genetic elements (viruses, transposable elements and conjugative plasmids). CRISPR clusters contain spacers, sequences complementary to antecedent mobile elements, and target invading nucleic acids. CRISPR clusters are transcribed and processed into CRISPR RNA (crRNA). Acts as a dsDNA endonuclease. Involved in the integration of spacer DNA into the CRISPR cassette.</text>
</comment>
<dbReference type="PANTHER" id="PTHR34353:SF3">
    <property type="entry name" value="CRISPR-ASSOCIATED ENDONUCLEASE CAS1"/>
    <property type="match status" value="1"/>
</dbReference>
<comment type="subunit">
    <text evidence="8">Homodimer, forms a heterotetramer with a Cas2 homodimer.</text>
</comment>
<dbReference type="GO" id="GO:0016787">
    <property type="term" value="F:hydrolase activity"/>
    <property type="evidence" value="ECO:0007669"/>
    <property type="project" value="UniProtKB-KW"/>
</dbReference>
<dbReference type="InterPro" id="IPR002729">
    <property type="entry name" value="CRISPR-assoc_Cas1"/>
</dbReference>
<reference evidence="9 10" key="1">
    <citation type="journal article" date="2018" name="Int. J. Syst. Evol. Microbiol.">
        <title>Mesosutterella multiformis gen. nov., sp. nov., a member of the family Sutterellaceae and Sutterella megalosphaeroides sp. nov., isolated from human faeces.</title>
        <authorList>
            <person name="Sakamoto M."/>
            <person name="Ikeyama N."/>
            <person name="Kunihiro T."/>
            <person name="Iino T."/>
            <person name="Yuki M."/>
            <person name="Ohkuma M."/>
        </authorList>
    </citation>
    <scope>NUCLEOTIDE SEQUENCE [LARGE SCALE GENOMIC DNA]</scope>
    <source>
        <strain evidence="9 10">6FBBBH3</strain>
    </source>
</reference>
<protein>
    <recommendedName>
        <fullName evidence="8">CRISPR-associated endonuclease Cas1</fullName>
        <ecNumber evidence="8">3.1.-.-</ecNumber>
    </recommendedName>
</protein>
<dbReference type="HAMAP" id="MF_01470">
    <property type="entry name" value="Cas1"/>
    <property type="match status" value="1"/>
</dbReference>
<keyword evidence="6 8" id="KW-0051">Antiviral defense</keyword>
<keyword evidence="4 8" id="KW-0378">Hydrolase</keyword>
<keyword evidence="7 8" id="KW-0238">DNA-binding</keyword>
<dbReference type="EMBL" id="AP018786">
    <property type="protein sequence ID" value="BBF23745.1"/>
    <property type="molecule type" value="Genomic_DNA"/>
</dbReference>
<evidence type="ECO:0000256" key="1">
    <source>
        <dbReference type="ARBA" id="ARBA00022722"/>
    </source>
</evidence>
<keyword evidence="3 8" id="KW-0255">Endonuclease</keyword>
<dbReference type="InterPro" id="IPR050646">
    <property type="entry name" value="Cas1"/>
</dbReference>
<dbReference type="GO" id="GO:0046872">
    <property type="term" value="F:metal ion binding"/>
    <property type="evidence" value="ECO:0007669"/>
    <property type="project" value="UniProtKB-UniRule"/>
</dbReference>
<dbReference type="InterPro" id="IPR042206">
    <property type="entry name" value="CRISPR-assoc_Cas1_C"/>
</dbReference>
<keyword evidence="1 8" id="KW-0540">Nuclease</keyword>
<feature type="binding site" evidence="8">
    <location>
        <position position="219"/>
    </location>
    <ligand>
        <name>Mn(2+)</name>
        <dbReference type="ChEBI" id="CHEBI:29035"/>
    </ligand>
</feature>
<dbReference type="InterPro" id="IPR019851">
    <property type="entry name" value="CRISPR-assoc_Cas1_ECOLI"/>
</dbReference>
<evidence type="ECO:0000256" key="5">
    <source>
        <dbReference type="ARBA" id="ARBA00022842"/>
    </source>
</evidence>
<dbReference type="AlphaFoldDB" id="A0A2Z6IB27"/>
<name>A0A2Z6IB27_9BURK</name>
<comment type="cofactor">
    <cofactor evidence="8">
        <name>Mg(2+)</name>
        <dbReference type="ChEBI" id="CHEBI:18420"/>
    </cofactor>
    <cofactor evidence="8">
        <name>Mn(2+)</name>
        <dbReference type="ChEBI" id="CHEBI:29035"/>
    </cofactor>
</comment>